<dbReference type="InterPro" id="IPR003653">
    <property type="entry name" value="Peptidase_C48_C"/>
</dbReference>
<keyword evidence="2" id="KW-0645">Protease</keyword>
<evidence type="ECO:0000256" key="3">
    <source>
        <dbReference type="ARBA" id="ARBA00022801"/>
    </source>
</evidence>
<dbReference type="PANTHER" id="PTHR12606:SF153">
    <property type="entry name" value="ULP1 PROTEASE FAMILY, CARBOXY-TERMINAL DOMAIN PROTEIN"/>
    <property type="match status" value="1"/>
</dbReference>
<evidence type="ECO:0000256" key="4">
    <source>
        <dbReference type="ARBA" id="ARBA00022807"/>
    </source>
</evidence>
<dbReference type="PANTHER" id="PTHR12606">
    <property type="entry name" value="SENTRIN/SUMO-SPECIFIC PROTEASE"/>
    <property type="match status" value="1"/>
</dbReference>
<evidence type="ECO:0000256" key="2">
    <source>
        <dbReference type="ARBA" id="ARBA00022670"/>
    </source>
</evidence>
<gene>
    <name evidence="6" type="ORF">BT96DRAFT_1006239</name>
</gene>
<comment type="similarity">
    <text evidence="1">Belongs to the peptidase C48 family.</text>
</comment>
<dbReference type="GO" id="GO:0005634">
    <property type="term" value="C:nucleus"/>
    <property type="evidence" value="ECO:0007669"/>
    <property type="project" value="TreeGrafter"/>
</dbReference>
<keyword evidence="3" id="KW-0378">Hydrolase</keyword>
<sequence>MNTDIWKTKWNDDHIITQEDLGRISSLKWLNSNLINAYVLNLNVKFSEPVNNRYVAFLDTNFVLQSKPLKALENRFNNGNSTLIFPLNGGSTHWFVGAICGASSTIKILNSWDGFPGPVTYDKVYQNLQKVWKVLSEAWCQESDVQEKKWKLVVHDGIPKQGNSFDCGVFAIMYMIHFGYGRQVNHNHVPLLYRLPLYLENMAGMRLLLLEELDLY</sequence>
<name>A0A6A4GKN3_9AGAR</name>
<reference evidence="6" key="1">
    <citation type="journal article" date="2019" name="Environ. Microbiol.">
        <title>Fungal ecological strategies reflected in gene transcription - a case study of two litter decomposers.</title>
        <authorList>
            <person name="Barbi F."/>
            <person name="Kohler A."/>
            <person name="Barry K."/>
            <person name="Baskaran P."/>
            <person name="Daum C."/>
            <person name="Fauchery L."/>
            <person name="Ihrmark K."/>
            <person name="Kuo A."/>
            <person name="LaButti K."/>
            <person name="Lipzen A."/>
            <person name="Morin E."/>
            <person name="Grigoriev I.V."/>
            <person name="Henrissat B."/>
            <person name="Lindahl B."/>
            <person name="Martin F."/>
        </authorList>
    </citation>
    <scope>NUCLEOTIDE SEQUENCE</scope>
    <source>
        <strain evidence="6">JB14</strain>
    </source>
</reference>
<dbReference type="InterPro" id="IPR038765">
    <property type="entry name" value="Papain-like_cys_pep_sf"/>
</dbReference>
<dbReference type="OrthoDB" id="2985597at2759"/>
<evidence type="ECO:0000256" key="1">
    <source>
        <dbReference type="ARBA" id="ARBA00005234"/>
    </source>
</evidence>
<dbReference type="EMBL" id="ML769893">
    <property type="protein sequence ID" value="KAE9386289.1"/>
    <property type="molecule type" value="Genomic_DNA"/>
</dbReference>
<dbReference type="Pfam" id="PF02902">
    <property type="entry name" value="Peptidase_C48"/>
    <property type="match status" value="1"/>
</dbReference>
<dbReference type="Gene3D" id="3.40.395.10">
    <property type="entry name" value="Adenoviral Proteinase, Chain A"/>
    <property type="match status" value="1"/>
</dbReference>
<accession>A0A6A4GKN3</accession>
<dbReference type="GO" id="GO:0016926">
    <property type="term" value="P:protein desumoylation"/>
    <property type="evidence" value="ECO:0007669"/>
    <property type="project" value="TreeGrafter"/>
</dbReference>
<feature type="domain" description="Ubiquitin-like protease family profile" evidence="5">
    <location>
        <begin position="14"/>
        <end position="178"/>
    </location>
</feature>
<keyword evidence="4" id="KW-0788">Thiol protease</keyword>
<organism evidence="6 7">
    <name type="scientific">Gymnopus androsaceus JB14</name>
    <dbReference type="NCBI Taxonomy" id="1447944"/>
    <lineage>
        <taxon>Eukaryota</taxon>
        <taxon>Fungi</taxon>
        <taxon>Dikarya</taxon>
        <taxon>Basidiomycota</taxon>
        <taxon>Agaricomycotina</taxon>
        <taxon>Agaricomycetes</taxon>
        <taxon>Agaricomycetidae</taxon>
        <taxon>Agaricales</taxon>
        <taxon>Marasmiineae</taxon>
        <taxon>Omphalotaceae</taxon>
        <taxon>Gymnopus</taxon>
    </lineage>
</organism>
<dbReference type="Proteomes" id="UP000799118">
    <property type="component" value="Unassembled WGS sequence"/>
</dbReference>
<dbReference type="SUPFAM" id="SSF54001">
    <property type="entry name" value="Cysteine proteinases"/>
    <property type="match status" value="1"/>
</dbReference>
<keyword evidence="7" id="KW-1185">Reference proteome</keyword>
<dbReference type="AlphaFoldDB" id="A0A6A4GKN3"/>
<proteinExistence type="inferred from homology"/>
<dbReference type="GO" id="GO:0006508">
    <property type="term" value="P:proteolysis"/>
    <property type="evidence" value="ECO:0007669"/>
    <property type="project" value="UniProtKB-KW"/>
</dbReference>
<dbReference type="PROSITE" id="PS50600">
    <property type="entry name" value="ULP_PROTEASE"/>
    <property type="match status" value="1"/>
</dbReference>
<evidence type="ECO:0000313" key="7">
    <source>
        <dbReference type="Proteomes" id="UP000799118"/>
    </source>
</evidence>
<evidence type="ECO:0000313" key="6">
    <source>
        <dbReference type="EMBL" id="KAE9386289.1"/>
    </source>
</evidence>
<protein>
    <submittedName>
        <fullName evidence="6">Cysteine proteinase</fullName>
    </submittedName>
</protein>
<dbReference type="GO" id="GO:0016929">
    <property type="term" value="F:deSUMOylase activity"/>
    <property type="evidence" value="ECO:0007669"/>
    <property type="project" value="TreeGrafter"/>
</dbReference>
<evidence type="ECO:0000259" key="5">
    <source>
        <dbReference type="PROSITE" id="PS50600"/>
    </source>
</evidence>